<accession>A0AAQ4EEF7</accession>
<evidence type="ECO:0000313" key="1">
    <source>
        <dbReference type="EMBL" id="KAK8773034.1"/>
    </source>
</evidence>
<comment type="caution">
    <text evidence="1">The sequence shown here is derived from an EMBL/GenBank/DDBJ whole genome shotgun (WGS) entry which is preliminary data.</text>
</comment>
<organism evidence="1 2">
    <name type="scientific">Amblyomma americanum</name>
    <name type="common">Lone star tick</name>
    <dbReference type="NCBI Taxonomy" id="6943"/>
    <lineage>
        <taxon>Eukaryota</taxon>
        <taxon>Metazoa</taxon>
        <taxon>Ecdysozoa</taxon>
        <taxon>Arthropoda</taxon>
        <taxon>Chelicerata</taxon>
        <taxon>Arachnida</taxon>
        <taxon>Acari</taxon>
        <taxon>Parasitiformes</taxon>
        <taxon>Ixodida</taxon>
        <taxon>Ixodoidea</taxon>
        <taxon>Ixodidae</taxon>
        <taxon>Amblyomminae</taxon>
        <taxon>Amblyomma</taxon>
    </lineage>
</organism>
<dbReference type="AlphaFoldDB" id="A0AAQ4EEF7"/>
<protein>
    <submittedName>
        <fullName evidence="1">Uncharacterized protein</fullName>
    </submittedName>
</protein>
<dbReference type="Proteomes" id="UP001321473">
    <property type="component" value="Unassembled WGS sequence"/>
</dbReference>
<keyword evidence="2" id="KW-1185">Reference proteome</keyword>
<dbReference type="EMBL" id="JARKHS020017378">
    <property type="protein sequence ID" value="KAK8773034.1"/>
    <property type="molecule type" value="Genomic_DNA"/>
</dbReference>
<evidence type="ECO:0000313" key="2">
    <source>
        <dbReference type="Proteomes" id="UP001321473"/>
    </source>
</evidence>
<gene>
    <name evidence="1" type="ORF">V5799_012435</name>
</gene>
<name>A0AAQ4EEF7_AMBAM</name>
<reference evidence="1 2" key="1">
    <citation type="journal article" date="2023" name="Arcadia Sci">
        <title>De novo assembly of a long-read Amblyomma americanum tick genome.</title>
        <authorList>
            <person name="Chou S."/>
            <person name="Poskanzer K.E."/>
            <person name="Rollins M."/>
            <person name="Thuy-Boun P.S."/>
        </authorList>
    </citation>
    <scope>NUCLEOTIDE SEQUENCE [LARGE SCALE GENOMIC DNA]</scope>
    <source>
        <strain evidence="1">F_SG_1</strain>
        <tissue evidence="1">Salivary glands</tissue>
    </source>
</reference>
<sequence>MAEAGFPDVVSSLQEQLARGLLISGRAFRFLFPQTACTVGSLTLPPFGDSLLPVEVKAQVGHFRDGRRRTVLKLQERRYARTRGNIQR</sequence>
<proteinExistence type="predicted"/>